<feature type="domain" description="CheB-type methylesterase" evidence="5">
    <location>
        <begin position="15"/>
        <end position="198"/>
    </location>
</feature>
<feature type="active site" evidence="4">
    <location>
        <position position="140"/>
    </location>
</feature>
<keyword evidence="1 4" id="KW-0378">Hydrolase</keyword>
<comment type="caution">
    <text evidence="6">The sequence shown here is derived from an EMBL/GenBank/DDBJ whole genome shotgun (WGS) entry which is preliminary data.</text>
</comment>
<evidence type="ECO:0000259" key="5">
    <source>
        <dbReference type="PROSITE" id="PS50122"/>
    </source>
</evidence>
<evidence type="ECO:0000256" key="4">
    <source>
        <dbReference type="PROSITE-ProRule" id="PRU00050"/>
    </source>
</evidence>
<feature type="active site" evidence="4">
    <location>
        <position position="47"/>
    </location>
</feature>
<dbReference type="GO" id="GO:0005737">
    <property type="term" value="C:cytoplasm"/>
    <property type="evidence" value="ECO:0007669"/>
    <property type="project" value="InterPro"/>
</dbReference>
<proteinExistence type="predicted"/>
<comment type="catalytic activity">
    <reaction evidence="3">
        <text>[protein]-L-glutamate 5-O-methyl ester + H2O = L-glutamyl-[protein] + methanol + H(+)</text>
        <dbReference type="Rhea" id="RHEA:23236"/>
        <dbReference type="Rhea" id="RHEA-COMP:10208"/>
        <dbReference type="Rhea" id="RHEA-COMP:10311"/>
        <dbReference type="ChEBI" id="CHEBI:15377"/>
        <dbReference type="ChEBI" id="CHEBI:15378"/>
        <dbReference type="ChEBI" id="CHEBI:17790"/>
        <dbReference type="ChEBI" id="CHEBI:29973"/>
        <dbReference type="ChEBI" id="CHEBI:82795"/>
        <dbReference type="EC" id="3.1.1.61"/>
    </reaction>
</comment>
<dbReference type="GO" id="GO:0008984">
    <property type="term" value="F:protein-glutamate methylesterase activity"/>
    <property type="evidence" value="ECO:0007669"/>
    <property type="project" value="UniProtKB-EC"/>
</dbReference>
<feature type="active site" evidence="4">
    <location>
        <position position="20"/>
    </location>
</feature>
<reference evidence="6 7" key="1">
    <citation type="submission" date="2020-07" db="EMBL/GenBank/DDBJ databases">
        <title>Genomic Encyclopedia of Type Strains, Phase IV (KMG-V): Genome sequencing to study the core and pangenomes of soil and plant-associated prokaryotes.</title>
        <authorList>
            <person name="Whitman W."/>
        </authorList>
    </citation>
    <scope>NUCLEOTIDE SEQUENCE [LARGE SCALE GENOMIC DNA]</scope>
    <source>
        <strain evidence="6 7">SAS40</strain>
    </source>
</reference>
<keyword evidence="4" id="KW-0145">Chemotaxis</keyword>
<sequence length="206" mass="21565">MTPIESGIPSRVTTVVIGASAGGVEALGLLLPALPPDFAPAVIVVLHIVADRESLLTQIFSERCALPVSEAVDKEPVRSGHIYFAPPDYHLQVETDGAFSLSMDDPVNYSRPSIDVLFESVAWSVGDRALGLLLTGANADGAAGLAAIRSAGGVTWVQDPATAFAEAMPRSAIERNAADEILTLPAMARRLGGWRSTETVDSQTAS</sequence>
<dbReference type="EMBL" id="JACBYR010000001">
    <property type="protein sequence ID" value="NYE83346.1"/>
    <property type="molecule type" value="Genomic_DNA"/>
</dbReference>
<dbReference type="GO" id="GO:0006935">
    <property type="term" value="P:chemotaxis"/>
    <property type="evidence" value="ECO:0007669"/>
    <property type="project" value="UniProtKB-UniRule"/>
</dbReference>
<evidence type="ECO:0000256" key="1">
    <source>
        <dbReference type="ARBA" id="ARBA00022801"/>
    </source>
</evidence>
<evidence type="ECO:0000256" key="2">
    <source>
        <dbReference type="ARBA" id="ARBA00039140"/>
    </source>
</evidence>
<accession>A0A7Y9IUL8</accession>
<dbReference type="InterPro" id="IPR035909">
    <property type="entry name" value="CheB_C"/>
</dbReference>
<dbReference type="GO" id="GO:0000156">
    <property type="term" value="F:phosphorelay response regulator activity"/>
    <property type="evidence" value="ECO:0007669"/>
    <property type="project" value="InterPro"/>
</dbReference>
<protein>
    <recommendedName>
        <fullName evidence="2">protein-glutamate methylesterase</fullName>
        <ecNumber evidence="2">3.1.1.61</ecNumber>
    </recommendedName>
</protein>
<dbReference type="InterPro" id="IPR000673">
    <property type="entry name" value="Sig_transdc_resp-reg_Me-estase"/>
</dbReference>
<dbReference type="PROSITE" id="PS50122">
    <property type="entry name" value="CHEB"/>
    <property type="match status" value="1"/>
</dbReference>
<dbReference type="Proteomes" id="UP000542125">
    <property type="component" value="Unassembled WGS sequence"/>
</dbReference>
<dbReference type="EC" id="3.1.1.61" evidence="2"/>
<dbReference type="Pfam" id="PF01339">
    <property type="entry name" value="CheB_methylest"/>
    <property type="match status" value="1"/>
</dbReference>
<dbReference type="RefSeq" id="WP_179586918.1">
    <property type="nucleotide sequence ID" value="NZ_JACBYR010000001.1"/>
</dbReference>
<evidence type="ECO:0000313" key="7">
    <source>
        <dbReference type="Proteomes" id="UP000542125"/>
    </source>
</evidence>
<keyword evidence="7" id="KW-1185">Reference proteome</keyword>
<dbReference type="SUPFAM" id="SSF52738">
    <property type="entry name" value="Methylesterase CheB, C-terminal domain"/>
    <property type="match status" value="1"/>
</dbReference>
<dbReference type="CDD" id="cd16433">
    <property type="entry name" value="CheB"/>
    <property type="match status" value="1"/>
</dbReference>
<dbReference type="PANTHER" id="PTHR42872:SF6">
    <property type="entry name" value="PROTEIN-GLUTAMATE METHYLESTERASE_PROTEIN-GLUTAMINE GLUTAMINASE"/>
    <property type="match status" value="1"/>
</dbReference>
<dbReference type="Gene3D" id="3.40.50.180">
    <property type="entry name" value="Methylesterase CheB, C-terminal domain"/>
    <property type="match status" value="1"/>
</dbReference>
<evidence type="ECO:0000313" key="6">
    <source>
        <dbReference type="EMBL" id="NYE83346.1"/>
    </source>
</evidence>
<dbReference type="AlphaFoldDB" id="A0A7Y9IUL8"/>
<gene>
    <name evidence="6" type="ORF">FHW18_002617</name>
</gene>
<name>A0A7Y9IUL8_9BURK</name>
<evidence type="ECO:0000256" key="3">
    <source>
        <dbReference type="ARBA" id="ARBA00048267"/>
    </source>
</evidence>
<dbReference type="PANTHER" id="PTHR42872">
    <property type="entry name" value="PROTEIN-GLUTAMATE METHYLESTERASE/PROTEIN-GLUTAMINE GLUTAMINASE"/>
    <property type="match status" value="1"/>
</dbReference>
<organism evidence="6 7">
    <name type="scientific">Pigmentiphaga litoralis</name>
    <dbReference type="NCBI Taxonomy" id="516702"/>
    <lineage>
        <taxon>Bacteria</taxon>
        <taxon>Pseudomonadati</taxon>
        <taxon>Pseudomonadota</taxon>
        <taxon>Betaproteobacteria</taxon>
        <taxon>Burkholderiales</taxon>
        <taxon>Alcaligenaceae</taxon>
        <taxon>Pigmentiphaga</taxon>
    </lineage>
</organism>